<keyword evidence="8 14" id="KW-0227">DNA damage</keyword>
<dbReference type="GO" id="GO:0004674">
    <property type="term" value="F:protein serine/threonine kinase activity"/>
    <property type="evidence" value="ECO:0007669"/>
    <property type="project" value="UniProtKB-KW"/>
</dbReference>
<dbReference type="InterPro" id="IPR036940">
    <property type="entry name" value="PI3/4_kinase_cat_sf"/>
</dbReference>
<dbReference type="Proteomes" id="UP000383932">
    <property type="component" value="Unassembled WGS sequence"/>
</dbReference>
<dbReference type="Pfam" id="PF11640">
    <property type="entry name" value="TAN"/>
    <property type="match status" value="1"/>
</dbReference>
<sequence>MSQDISTALELLVGKTIRDRAEGMRMLQELLKRDSVVNNVDEKGDGKAWLYIFQKVFPLVLDERDKYMKTLGEKASKRTGADAATRLEKAANFVRWLTERSVSNLNRRVIKPLVVHLTQMIVHNGTTFTPVALSYVKALRAIAEFRPHLDHLDSETWSHLIALAFAVVLGTRVSHKLTLEDLADEAELEGNVNKGSDDEVEAVLSPRKKRQRIMSPPTVSAASTSHQKSARLDQIEFMALIRVLLAHPNASFVMTSIPGASRAILGSFSRYFAQFPPECTAHQDAVWALNSALLSLELNRSREVIAFGARLWFPLLDLWTTKARAIKEGLVLAFTILMPLMMESDDPRFPRAESLARLHTALDGEPDSRSGLEGLSFDALRLQISKGKNTFASFEAISFRHGADFSPSHALSWVTLQLQADCVAKMLSFTTSIRDTPRRGGKSLRLSNPVLSLLAQIKAVPSTRNYRLQVLLFLIERHWEELPPSIQSEVCSTLSSFFSQDDHTSSSWAFVCCASIACVQEAPKSSPSHQVYEDISTFWGHAIRKTAVALECRAACHAANAIACNGHLDDQTLFRDIEAFTTDLLVQGPAFPHDSVCAFLVECLQIASRDVRLYRKQLEDKVLGWLSESWNVTEVMRNNARTRLDTHLPSDVLELLQASCAMTRHALPTLPTLLPDCTTTEVMLERHTTSLIRDFLIHARLPKFHPSDPHRVISNEPSSPDLPHNAAGASDSELMVPNDRARKSSAFLLKSLEVLLAEWDSAKDVTLMSREAARRAADLICLALWFEASLASNGMRSNSRVIKAACALTRKITPCVSASRWTSEERATMMLAFDALINDGEDRVGYTPWKGILDPDVDTGIKRRALAQMMRRKGPTNEEKLKIHQTLLRTIWRSADIQDAFMELRKFLRQSINSLKPSNPTEGKALELDADGFSEIRTANSESSIRAIDGWTTSNASRALVSFATRFLTAAPAFQSSNLEPTRDREILEFLQSCDGLAFFTLAPEVFECVRRQYLHMSSSGLEGILDHLGELLKSYAHPRCEQMQLTLIAFLECTMPVWTQETDVEKDYSIQSRVLVHWFSEMLVNQKIISWKARDQFIVFMSRYLALDPQQSIWSVPSSDDAEKLSPEYLPGTMLVNLGVDSDVRVRFRTAEATAKVFRYLKHTDTDPMSFYQDVRVQLSVSTDDFEGMLTRFISLGNVMVVSSSVRRGPYWHLLETCYHSTSFSRHMESVLIAVADRMGLSNLSQLFEAYASQIAFSTFLAQKDFAHIPSHLLGYKSTRNRIDESFRLVGPTLLLAGGLREPVSHGIKQFQSLCKSIGISESEGLRNCFHDVVGLSIVFYHEESLDETTNRLSQEATADLKDVILKRANDACPPDEVPQDYLMRNAPQIVVSIARTIDGAPDEDIINAFQLQGKGNAAKDFETFQYYWGDEDFPVHAPVLPAFSPKTVIASLFWFLENHSTLFVESHLAYHVAHRLFTAIDKSPLVNEQLRLSRALSVVVACLRPFRKDWILLRTLIHGYSLLLTQPDLARMAQSALEWCLMFVPKHVAAITSGSPRLEVLGRMGRIAYDYTRENDEFMRHLGDKLMDWVEGVTARLEHASNSLGDLHPEILNVLALWPRQLKYPELVARAEELDCDNMSYILQHYASNASKFRTVHRLLTIAHNDEARQSAFAKADFWHLKSCIPSSEEIQSEDATAFTELLFLNKGSIRALTSDQNDAHSIDAIHRAYVAKNKRDSTSPLMAILVVLFDLVYSEDAPKVFTAYQTIGRLSSLEIDITIFPGTPSVSRSVQQERSFYPRHAEALLSIQPRELEELLTAEDIKNSVIDYSSWIRTLSSYFCAVLSSIKSQEFFAQLVEIVQMDEILAKQLFPVLIHAVLQHEDYRLGGSLAKHDSQSARSRISSYFTEILTQEPVPTAIIGCLIQSVLHLRNFYPLSAVEPRDMLAYNHWLDIDYRLLSEGALRCGAYTTAVLFLELYEDRSHDFPDKHTARSTEEILYDIYSHIDEPDGFYGIRSDDIQAHLIRRFHHEGRWDKALQFLGAMFETPGASASSIPGVLHSLQSFGFENMAVAMINGSKNAQLPPTDDGYALGWRTETWDLPVAANNLPPGSALYYALRAVHQERDVTIAQRRVCDARRSEMERLRELGLEDMSHIRKSIRALMCIGEVRKFLQCQADQYVQSQTFTRLSTEFEFDDYESLAATRLSLLRASIHKNRALQIGNIDSDSTKQLLDAEQELLICLSQAARDSQKSQIALNSITRANNGARKNDFGYAQEFASVMWAQQEQKMATEFLKQFLGRPEDQCKRSSKDTVPTAQLLSLLGTWTANARLEQPMDIRDKYFGRAEKLLKELHQHPSHAVVYHRYAKFAEEQYDTTLRLSPEVKRLKARMDRKRNELTQIGETLKRSIGNAQLTQQQRKSQALLKADTEQFERHTKSQRVFLEQAIEMYARCLVAEDSQNNDTIIRFCSLWFANFSDDSLNTLVLRTALQQIPSHKFVFLAHQISARLSSSSDSSHTNIRNLMARLCHDHPFHTLYQVYALASASSGTSVAAASRRQSRSTTTDSQSQTKRDEAARAILDQLQRAESVGKRVTQFIRLCNACLQWAKYSLKQDKALKESKNKVVPQQLELAKLKDLDVPVSTAFTPIDLTCRYEDGIVRVQRYGTRFSTAGGINLPKINDCIGDDGERYKQLFKGEGEDDLRQDAVMEQVFELVNILLQRDRASKRRNLSVRTYKVIPLASQAGLLEFVTNTMPIGTWLLNAHKKYYPNDWQPATCTEHLRKARATGKPQALLDIFLEIRKHFKPVMRHFFTEIHKLPTAWFDMRLSYQRSVATTSIVGHILGLGDRHLSNILIHNVTGEVVHIDLGIAFDQGRLLPIPETIPFRLTADIVDGLGSTGTEGVFRRCAEETLRVLRDQASVIKTILEVFNHDPLHSWSAAPVKIKHIQGTSDTDLDAMGLDSAEAEAADRALSSVARKLDTSMSVEYTVNDLIATATDPVNLSQLFAAS</sequence>
<dbReference type="InterPro" id="IPR000403">
    <property type="entry name" value="PI3/4_kinase_cat_dom"/>
</dbReference>
<evidence type="ECO:0000256" key="11">
    <source>
        <dbReference type="ARBA" id="ARBA00023242"/>
    </source>
</evidence>
<evidence type="ECO:0000256" key="12">
    <source>
        <dbReference type="ARBA" id="ARBA00047899"/>
    </source>
</evidence>
<reference evidence="19 20" key="1">
    <citation type="journal article" date="2019" name="Fungal Biol. Biotechnol.">
        <title>Draft genome sequence of fastidious pathogen Ceratobasidium theobromae, which causes vascular-streak dieback in Theobroma cacao.</title>
        <authorList>
            <person name="Ali S.S."/>
            <person name="Asman A."/>
            <person name="Shao J."/>
            <person name="Firmansyah A.P."/>
            <person name="Susilo A.W."/>
            <person name="Rosmana A."/>
            <person name="McMahon P."/>
            <person name="Junaid M."/>
            <person name="Guest D."/>
            <person name="Kheng T.Y."/>
            <person name="Meinhardt L.W."/>
            <person name="Bailey B.A."/>
        </authorList>
    </citation>
    <scope>NUCLEOTIDE SEQUENCE [LARGE SCALE GENOMIC DNA]</scope>
    <source>
        <strain evidence="19 20">CT2</strain>
    </source>
</reference>
<keyword evidence="14" id="KW-0156">Chromatin regulator</keyword>
<dbReference type="InterPro" id="IPR003152">
    <property type="entry name" value="FATC_dom"/>
</dbReference>
<dbReference type="PROSITE" id="PS00916">
    <property type="entry name" value="PI3_4_KINASE_2"/>
    <property type="match status" value="1"/>
</dbReference>
<dbReference type="InterPro" id="IPR021668">
    <property type="entry name" value="TAN"/>
</dbReference>
<organism evidence="19 20">
    <name type="scientific">Ceratobasidium theobromae</name>
    <dbReference type="NCBI Taxonomy" id="1582974"/>
    <lineage>
        <taxon>Eukaryota</taxon>
        <taxon>Fungi</taxon>
        <taxon>Dikarya</taxon>
        <taxon>Basidiomycota</taxon>
        <taxon>Agaricomycotina</taxon>
        <taxon>Agaricomycetes</taxon>
        <taxon>Cantharellales</taxon>
        <taxon>Ceratobasidiaceae</taxon>
        <taxon>Ceratobasidium</taxon>
    </lineage>
</organism>
<dbReference type="PROSITE" id="PS51189">
    <property type="entry name" value="FAT"/>
    <property type="match status" value="1"/>
</dbReference>
<keyword evidence="6 14" id="KW-0808">Transferase</keyword>
<accession>A0A5N5QUC6</accession>
<dbReference type="PANTHER" id="PTHR37079">
    <property type="entry name" value="SERINE/THREONINE-PROTEIN KINASE ATM"/>
    <property type="match status" value="1"/>
</dbReference>
<evidence type="ECO:0000259" key="17">
    <source>
        <dbReference type="PROSITE" id="PS51189"/>
    </source>
</evidence>
<evidence type="ECO:0000256" key="9">
    <source>
        <dbReference type="ARBA" id="ARBA00022777"/>
    </source>
</evidence>
<proteinExistence type="inferred from homology"/>
<evidence type="ECO:0000256" key="15">
    <source>
        <dbReference type="SAM" id="MobiDB-lite"/>
    </source>
</evidence>
<evidence type="ECO:0000256" key="8">
    <source>
        <dbReference type="ARBA" id="ARBA00022763"/>
    </source>
</evidence>
<comment type="function">
    <text evidence="14">Serine/threonine protein kinase which activates checkpoint signaling upon genotoxic stresses such as ionizing radiation (IR), ultraviolet light (UV), or DNA replication stalling, thereby acting as a DNA damage sensor. Recognizes the substrate consensus sequence [ST]-Q. Phosphorylates histone H2A to form H2AS128ph (gamma-H2A) at sites of DNA damage, involved in the regulation of DNA damage response mechanism. Required for the control of telomere length and genome stability.</text>
</comment>
<dbReference type="InterPro" id="IPR018936">
    <property type="entry name" value="PI3/4_kinase_CS"/>
</dbReference>
<dbReference type="Pfam" id="PF02260">
    <property type="entry name" value="FATC"/>
    <property type="match status" value="1"/>
</dbReference>
<evidence type="ECO:0000256" key="4">
    <source>
        <dbReference type="ARBA" id="ARBA00014619"/>
    </source>
</evidence>
<dbReference type="InterPro" id="IPR044107">
    <property type="entry name" value="PIKKc_ATM"/>
</dbReference>
<dbReference type="PROSITE" id="PS51190">
    <property type="entry name" value="FATC"/>
    <property type="match status" value="1"/>
</dbReference>
<comment type="caution">
    <text evidence="19">The sequence shown here is derived from an EMBL/GenBank/DDBJ whole genome shotgun (WGS) entry which is preliminary data.</text>
</comment>
<evidence type="ECO:0000256" key="7">
    <source>
        <dbReference type="ARBA" id="ARBA00022741"/>
    </source>
</evidence>
<evidence type="ECO:0000256" key="2">
    <source>
        <dbReference type="ARBA" id="ARBA00010769"/>
    </source>
</evidence>
<comment type="subcellular location">
    <subcellularLocation>
        <location evidence="14">Chromosome</location>
        <location evidence="14">Telomere</location>
    </subcellularLocation>
    <subcellularLocation>
        <location evidence="1 14">Nucleus</location>
    </subcellularLocation>
</comment>
<dbReference type="EC" id="2.7.11.1" evidence="3 14"/>
<dbReference type="Gene3D" id="3.30.1010.10">
    <property type="entry name" value="Phosphatidylinositol 3-kinase Catalytic Subunit, Chain A, domain 4"/>
    <property type="match status" value="1"/>
</dbReference>
<dbReference type="Pfam" id="PF00454">
    <property type="entry name" value="PI3_PI4_kinase"/>
    <property type="match status" value="1"/>
</dbReference>
<dbReference type="InterPro" id="IPR014009">
    <property type="entry name" value="PIK_FAT"/>
</dbReference>
<dbReference type="PROSITE" id="PS50290">
    <property type="entry name" value="PI3_4_KINASE_3"/>
    <property type="match status" value="1"/>
</dbReference>
<feature type="domain" description="FAT" evidence="17">
    <location>
        <begin position="1959"/>
        <end position="2546"/>
    </location>
</feature>
<evidence type="ECO:0000259" key="18">
    <source>
        <dbReference type="PROSITE" id="PS51190"/>
    </source>
</evidence>
<evidence type="ECO:0000256" key="1">
    <source>
        <dbReference type="ARBA" id="ARBA00004123"/>
    </source>
</evidence>
<comment type="catalytic activity">
    <reaction evidence="13">
        <text>L-seryl-[protein] + ATP = O-phospho-L-seryl-[protein] + ADP + H(+)</text>
        <dbReference type="Rhea" id="RHEA:17989"/>
        <dbReference type="Rhea" id="RHEA-COMP:9863"/>
        <dbReference type="Rhea" id="RHEA-COMP:11604"/>
        <dbReference type="ChEBI" id="CHEBI:15378"/>
        <dbReference type="ChEBI" id="CHEBI:29999"/>
        <dbReference type="ChEBI" id="CHEBI:30616"/>
        <dbReference type="ChEBI" id="CHEBI:83421"/>
        <dbReference type="ChEBI" id="CHEBI:456216"/>
        <dbReference type="EC" id="2.7.11.1"/>
    </reaction>
</comment>
<feature type="compositionally biased region" description="Low complexity" evidence="15">
    <location>
        <begin position="2554"/>
        <end position="2570"/>
    </location>
</feature>
<keyword evidence="14" id="KW-0158">Chromosome</keyword>
<evidence type="ECO:0000313" key="19">
    <source>
        <dbReference type="EMBL" id="KAB5594776.1"/>
    </source>
</evidence>
<dbReference type="EMBL" id="SSOP01000016">
    <property type="protein sequence ID" value="KAB5594776.1"/>
    <property type="molecule type" value="Genomic_DNA"/>
</dbReference>
<keyword evidence="11 14" id="KW-0539">Nucleus</keyword>
<dbReference type="SUPFAM" id="SSF56112">
    <property type="entry name" value="Protein kinase-like (PK-like)"/>
    <property type="match status" value="1"/>
</dbReference>
<evidence type="ECO:0000313" key="20">
    <source>
        <dbReference type="Proteomes" id="UP000383932"/>
    </source>
</evidence>
<dbReference type="SMART" id="SM00146">
    <property type="entry name" value="PI3Kc"/>
    <property type="match status" value="1"/>
</dbReference>
<dbReference type="GO" id="GO:0006281">
    <property type="term" value="P:DNA repair"/>
    <property type="evidence" value="ECO:0007669"/>
    <property type="project" value="InterPro"/>
</dbReference>
<evidence type="ECO:0000256" key="3">
    <source>
        <dbReference type="ARBA" id="ARBA00012513"/>
    </source>
</evidence>
<feature type="region of interest" description="Disordered" evidence="15">
    <location>
        <begin position="2554"/>
        <end position="2573"/>
    </location>
</feature>
<evidence type="ECO:0000256" key="13">
    <source>
        <dbReference type="ARBA" id="ARBA00048679"/>
    </source>
</evidence>
<dbReference type="InterPro" id="IPR011009">
    <property type="entry name" value="Kinase-like_dom_sf"/>
</dbReference>
<dbReference type="CDD" id="cd05171">
    <property type="entry name" value="PIKKc_ATM"/>
    <property type="match status" value="1"/>
</dbReference>
<dbReference type="Gene3D" id="1.10.1070.11">
    <property type="entry name" value="Phosphatidylinositol 3-/4-kinase, catalytic domain"/>
    <property type="match status" value="1"/>
</dbReference>
<dbReference type="OrthoDB" id="381190at2759"/>
<keyword evidence="7 14" id="KW-0547">Nucleotide-binding</keyword>
<evidence type="ECO:0000256" key="6">
    <source>
        <dbReference type="ARBA" id="ARBA00022679"/>
    </source>
</evidence>
<keyword evidence="10 14" id="KW-0067">ATP-binding</keyword>
<keyword evidence="20" id="KW-1185">Reference proteome</keyword>
<dbReference type="GO" id="GO:0005634">
    <property type="term" value="C:nucleus"/>
    <property type="evidence" value="ECO:0007669"/>
    <property type="project" value="UniProtKB-SubCell"/>
</dbReference>
<gene>
    <name evidence="19" type="ORF">CTheo_1755</name>
</gene>
<dbReference type="GO" id="GO:0000781">
    <property type="term" value="C:chromosome, telomeric region"/>
    <property type="evidence" value="ECO:0007669"/>
    <property type="project" value="UniProtKB-SubCell"/>
</dbReference>
<comment type="catalytic activity">
    <reaction evidence="12 14">
        <text>L-threonyl-[protein] + ATP = O-phospho-L-threonyl-[protein] + ADP + H(+)</text>
        <dbReference type="Rhea" id="RHEA:46608"/>
        <dbReference type="Rhea" id="RHEA-COMP:11060"/>
        <dbReference type="Rhea" id="RHEA-COMP:11605"/>
        <dbReference type="ChEBI" id="CHEBI:15378"/>
        <dbReference type="ChEBI" id="CHEBI:30013"/>
        <dbReference type="ChEBI" id="CHEBI:30616"/>
        <dbReference type="ChEBI" id="CHEBI:61977"/>
        <dbReference type="ChEBI" id="CHEBI:456216"/>
        <dbReference type="EC" id="2.7.11.1"/>
    </reaction>
</comment>
<dbReference type="GO" id="GO:0035556">
    <property type="term" value="P:intracellular signal transduction"/>
    <property type="evidence" value="ECO:0007669"/>
    <property type="project" value="UniProtKB-ARBA"/>
</dbReference>
<evidence type="ECO:0000256" key="5">
    <source>
        <dbReference type="ARBA" id="ARBA00022527"/>
    </source>
</evidence>
<name>A0A5N5QUC6_9AGAM</name>
<keyword evidence="5 14" id="KW-0723">Serine/threonine-protein kinase</keyword>
<feature type="domain" description="FATC" evidence="18">
    <location>
        <begin position="2982"/>
        <end position="3010"/>
    </location>
</feature>
<dbReference type="SMART" id="SM01342">
    <property type="entry name" value="TAN"/>
    <property type="match status" value="1"/>
</dbReference>
<dbReference type="PANTHER" id="PTHR37079:SF4">
    <property type="entry name" value="SERINE_THREONINE-PROTEIN KINASE ATM"/>
    <property type="match status" value="1"/>
</dbReference>
<dbReference type="GO" id="GO:0005524">
    <property type="term" value="F:ATP binding"/>
    <property type="evidence" value="ECO:0007669"/>
    <property type="project" value="UniProtKB-KW"/>
</dbReference>
<protein>
    <recommendedName>
        <fullName evidence="4 14">Serine/threonine-protein kinase Tel1</fullName>
        <ecNumber evidence="3 14">2.7.11.1</ecNumber>
    </recommendedName>
</protein>
<evidence type="ECO:0000256" key="10">
    <source>
        <dbReference type="ARBA" id="ARBA00022840"/>
    </source>
</evidence>
<keyword evidence="9 14" id="KW-0418">Kinase</keyword>
<evidence type="ECO:0000259" key="16">
    <source>
        <dbReference type="PROSITE" id="PS50290"/>
    </source>
</evidence>
<dbReference type="InterPro" id="IPR038980">
    <property type="entry name" value="ATM_plant"/>
</dbReference>
<keyword evidence="14" id="KW-0779">Telomere</keyword>
<evidence type="ECO:0000256" key="14">
    <source>
        <dbReference type="RuleBase" id="RU365027"/>
    </source>
</evidence>
<dbReference type="GO" id="GO:0006325">
    <property type="term" value="P:chromatin organization"/>
    <property type="evidence" value="ECO:0007669"/>
    <property type="project" value="UniProtKB-KW"/>
</dbReference>
<feature type="domain" description="PI3K/PI4K catalytic" evidence="16">
    <location>
        <begin position="2665"/>
        <end position="2984"/>
    </location>
</feature>
<comment type="similarity">
    <text evidence="2 14">Belongs to the PI3/PI4-kinase family. ATM subfamily.</text>
</comment>